<reference evidence="1 2" key="1">
    <citation type="submission" date="2014-04" db="EMBL/GenBank/DDBJ databases">
        <authorList>
            <consortium name="DOE Joint Genome Institute"/>
            <person name="Kuo A."/>
            <person name="Kohler A."/>
            <person name="Nagy L.G."/>
            <person name="Floudas D."/>
            <person name="Copeland A."/>
            <person name="Barry K.W."/>
            <person name="Cichocki N."/>
            <person name="Veneault-Fourrey C."/>
            <person name="LaButti K."/>
            <person name="Lindquist E.A."/>
            <person name="Lipzen A."/>
            <person name="Lundell T."/>
            <person name="Morin E."/>
            <person name="Murat C."/>
            <person name="Sun H."/>
            <person name="Tunlid A."/>
            <person name="Henrissat B."/>
            <person name="Grigoriev I.V."/>
            <person name="Hibbett D.S."/>
            <person name="Martin F."/>
            <person name="Nordberg H.P."/>
            <person name="Cantor M.N."/>
            <person name="Hua S.X."/>
        </authorList>
    </citation>
    <scope>NUCLEOTIDE SEQUENCE [LARGE SCALE GENOMIC DNA]</scope>
    <source>
        <strain evidence="1 2">LaAM-08-1</strain>
    </source>
</reference>
<accession>A0A0C9X6C0</accession>
<organism evidence="1 2">
    <name type="scientific">Laccaria amethystina LaAM-08-1</name>
    <dbReference type="NCBI Taxonomy" id="1095629"/>
    <lineage>
        <taxon>Eukaryota</taxon>
        <taxon>Fungi</taxon>
        <taxon>Dikarya</taxon>
        <taxon>Basidiomycota</taxon>
        <taxon>Agaricomycotina</taxon>
        <taxon>Agaricomycetes</taxon>
        <taxon>Agaricomycetidae</taxon>
        <taxon>Agaricales</taxon>
        <taxon>Agaricineae</taxon>
        <taxon>Hydnangiaceae</taxon>
        <taxon>Laccaria</taxon>
    </lineage>
</organism>
<dbReference type="Proteomes" id="UP000054477">
    <property type="component" value="Unassembled WGS sequence"/>
</dbReference>
<reference evidence="2" key="2">
    <citation type="submission" date="2015-01" db="EMBL/GenBank/DDBJ databases">
        <title>Evolutionary Origins and Diversification of the Mycorrhizal Mutualists.</title>
        <authorList>
            <consortium name="DOE Joint Genome Institute"/>
            <consortium name="Mycorrhizal Genomics Consortium"/>
            <person name="Kohler A."/>
            <person name="Kuo A."/>
            <person name="Nagy L.G."/>
            <person name="Floudas D."/>
            <person name="Copeland A."/>
            <person name="Barry K.W."/>
            <person name="Cichocki N."/>
            <person name="Veneault-Fourrey C."/>
            <person name="LaButti K."/>
            <person name="Lindquist E.A."/>
            <person name="Lipzen A."/>
            <person name="Lundell T."/>
            <person name="Morin E."/>
            <person name="Murat C."/>
            <person name="Riley R."/>
            <person name="Ohm R."/>
            <person name="Sun H."/>
            <person name="Tunlid A."/>
            <person name="Henrissat B."/>
            <person name="Grigoriev I.V."/>
            <person name="Hibbett D.S."/>
            <person name="Martin F."/>
        </authorList>
    </citation>
    <scope>NUCLEOTIDE SEQUENCE [LARGE SCALE GENOMIC DNA]</scope>
    <source>
        <strain evidence="2">LaAM-08-1</strain>
    </source>
</reference>
<sequence>MIDTPMQEVAQHEPCRSCSAALGAAVSMAKLVLRFEAATRDLISTPLTEEQASGLAEITRALEALPDPPVSEGQVLTDWDQVSTGSNEVEPVAEANDGTPVESSATSFVADSAINDHRWYAVTVGRAPGVYRGAYHLSGNSTGTPGGTVQRFADMHRALAAYQAAVLTGNVVEVTVTTTRRVITPNDPVTIVDQ</sequence>
<evidence type="ECO:0000313" key="2">
    <source>
        <dbReference type="Proteomes" id="UP000054477"/>
    </source>
</evidence>
<dbReference type="EMBL" id="KN838951">
    <property type="protein sequence ID" value="KIJ91972.1"/>
    <property type="molecule type" value="Genomic_DNA"/>
</dbReference>
<dbReference type="OrthoDB" id="3270804at2759"/>
<keyword evidence="2" id="KW-1185">Reference proteome</keyword>
<gene>
    <name evidence="1" type="ORF">K443DRAFT_685545</name>
</gene>
<proteinExistence type="predicted"/>
<name>A0A0C9X6C0_9AGAR</name>
<protein>
    <submittedName>
        <fullName evidence="1">Uncharacterized protein</fullName>
    </submittedName>
</protein>
<evidence type="ECO:0000313" key="1">
    <source>
        <dbReference type="EMBL" id="KIJ91972.1"/>
    </source>
</evidence>
<dbReference type="HOGENOM" id="CLU_1402648_0_0_1"/>
<dbReference type="AlphaFoldDB" id="A0A0C9X6C0"/>